<feature type="non-terminal residue" evidence="11">
    <location>
        <position position="1"/>
    </location>
</feature>
<dbReference type="EMBL" id="JBBHLL010000218">
    <property type="protein sequence ID" value="KAK7809220.1"/>
    <property type="molecule type" value="Genomic_DNA"/>
</dbReference>
<evidence type="ECO:0000256" key="5">
    <source>
        <dbReference type="ARBA" id="ARBA00022833"/>
    </source>
</evidence>
<evidence type="ECO:0000256" key="4">
    <source>
        <dbReference type="ARBA" id="ARBA00022771"/>
    </source>
</evidence>
<evidence type="ECO:0000256" key="2">
    <source>
        <dbReference type="ARBA" id="ARBA00022723"/>
    </source>
</evidence>
<dbReference type="GO" id="GO:0000981">
    <property type="term" value="F:DNA-binding transcription factor activity, RNA polymerase II-specific"/>
    <property type="evidence" value="ECO:0007669"/>
    <property type="project" value="TreeGrafter"/>
</dbReference>
<keyword evidence="6" id="KW-0539">Nucleus</keyword>
<evidence type="ECO:0000259" key="9">
    <source>
        <dbReference type="PROSITE" id="PS50157"/>
    </source>
</evidence>
<keyword evidence="12" id="KW-1185">Reference proteome</keyword>
<evidence type="ECO:0000256" key="7">
    <source>
        <dbReference type="PROSITE-ProRule" id="PRU00042"/>
    </source>
</evidence>
<comment type="caution">
    <text evidence="11">The sequence shown here is derived from an EMBL/GenBank/DDBJ whole genome shotgun (WGS) entry which is preliminary data.</text>
</comment>
<dbReference type="Proteomes" id="UP001488838">
    <property type="component" value="Unassembled WGS sequence"/>
</dbReference>
<accession>A0AAW0I461</accession>
<feature type="region of interest" description="Disordered" evidence="8">
    <location>
        <begin position="144"/>
        <end position="164"/>
    </location>
</feature>
<protein>
    <submittedName>
        <fullName evidence="11">Uncharacterized protein</fullName>
    </submittedName>
</protein>
<evidence type="ECO:0000259" key="10">
    <source>
        <dbReference type="PROSITE" id="PS50805"/>
    </source>
</evidence>
<feature type="domain" description="C2H2-type" evidence="9">
    <location>
        <begin position="232"/>
        <end position="259"/>
    </location>
</feature>
<dbReference type="InterPro" id="IPR013087">
    <property type="entry name" value="Znf_C2H2_type"/>
</dbReference>
<keyword evidence="3" id="KW-0677">Repeat</keyword>
<keyword evidence="5" id="KW-0862">Zinc</keyword>
<evidence type="ECO:0000313" key="11">
    <source>
        <dbReference type="EMBL" id="KAK7809220.1"/>
    </source>
</evidence>
<dbReference type="PROSITE" id="PS50157">
    <property type="entry name" value="ZINC_FINGER_C2H2_2"/>
    <property type="match status" value="1"/>
</dbReference>
<keyword evidence="4 7" id="KW-0863">Zinc-finger</keyword>
<name>A0AAW0I461_MYOGA</name>
<sequence>GQLITQTCSPLGQNKEAWKMERVETVAKDAGMVEILEKEWQGVQGLLTFRDVTVDFLQEEWECLNSAQRALYIDVMLENYNNLLSVENYYICDPDHKYMKTEKESSQCNKLDNVLYDPSTCALYRTSETSENSNNYRCCNHGDASVDSSNPDRHESMQTGEEPYKSKDCEKSLNLCSNITQDQQLYTAKNKHRQGEYDDYFDSTYSLVQQAVYIGEKPHQRHQKIHTGEKPYQCNECDRAFTHYGSLRWHQKIHSLETFYKCKEC</sequence>
<dbReference type="SMART" id="SM00355">
    <property type="entry name" value="ZnF_C2H2"/>
    <property type="match status" value="1"/>
</dbReference>
<evidence type="ECO:0000256" key="3">
    <source>
        <dbReference type="ARBA" id="ARBA00022737"/>
    </source>
</evidence>
<dbReference type="InterPro" id="IPR036051">
    <property type="entry name" value="KRAB_dom_sf"/>
</dbReference>
<dbReference type="PANTHER" id="PTHR24381:SF393">
    <property type="entry name" value="CHROMATIN-LINKED ADAPTOR FOR MSL PROTEINS, ISOFORM B"/>
    <property type="match status" value="1"/>
</dbReference>
<dbReference type="SUPFAM" id="SSF109640">
    <property type="entry name" value="KRAB domain (Kruppel-associated box)"/>
    <property type="match status" value="1"/>
</dbReference>
<dbReference type="PANTHER" id="PTHR24381">
    <property type="entry name" value="ZINC FINGER PROTEIN"/>
    <property type="match status" value="1"/>
</dbReference>
<dbReference type="InterPro" id="IPR001909">
    <property type="entry name" value="KRAB"/>
</dbReference>
<dbReference type="PROSITE" id="PS50805">
    <property type="entry name" value="KRAB"/>
    <property type="match status" value="1"/>
</dbReference>
<dbReference type="PROSITE" id="PS00028">
    <property type="entry name" value="ZINC_FINGER_C2H2_1"/>
    <property type="match status" value="1"/>
</dbReference>
<evidence type="ECO:0000256" key="1">
    <source>
        <dbReference type="ARBA" id="ARBA00004123"/>
    </source>
</evidence>
<feature type="compositionally biased region" description="Basic and acidic residues" evidence="8">
    <location>
        <begin position="150"/>
        <end position="164"/>
    </location>
</feature>
<dbReference type="SUPFAM" id="SSF57667">
    <property type="entry name" value="beta-beta-alpha zinc fingers"/>
    <property type="match status" value="1"/>
</dbReference>
<dbReference type="Pfam" id="PF00096">
    <property type="entry name" value="zf-C2H2"/>
    <property type="match status" value="1"/>
</dbReference>
<dbReference type="Gene3D" id="3.30.160.60">
    <property type="entry name" value="Classic Zinc Finger"/>
    <property type="match status" value="3"/>
</dbReference>
<dbReference type="InterPro" id="IPR036236">
    <property type="entry name" value="Znf_C2H2_sf"/>
</dbReference>
<evidence type="ECO:0000256" key="8">
    <source>
        <dbReference type="SAM" id="MobiDB-lite"/>
    </source>
</evidence>
<dbReference type="Pfam" id="PF01352">
    <property type="entry name" value="KRAB"/>
    <property type="match status" value="1"/>
</dbReference>
<dbReference type="FunFam" id="3.30.160.60:FF:000016">
    <property type="entry name" value="zinc finger protein 37 homolog"/>
    <property type="match status" value="1"/>
</dbReference>
<organism evidence="11 12">
    <name type="scientific">Myodes glareolus</name>
    <name type="common">Bank vole</name>
    <name type="synonym">Clethrionomys glareolus</name>
    <dbReference type="NCBI Taxonomy" id="447135"/>
    <lineage>
        <taxon>Eukaryota</taxon>
        <taxon>Metazoa</taxon>
        <taxon>Chordata</taxon>
        <taxon>Craniata</taxon>
        <taxon>Vertebrata</taxon>
        <taxon>Euteleostomi</taxon>
        <taxon>Mammalia</taxon>
        <taxon>Eutheria</taxon>
        <taxon>Euarchontoglires</taxon>
        <taxon>Glires</taxon>
        <taxon>Rodentia</taxon>
        <taxon>Myomorpha</taxon>
        <taxon>Muroidea</taxon>
        <taxon>Cricetidae</taxon>
        <taxon>Arvicolinae</taxon>
        <taxon>Myodes</taxon>
    </lineage>
</organism>
<evidence type="ECO:0000313" key="12">
    <source>
        <dbReference type="Proteomes" id="UP001488838"/>
    </source>
</evidence>
<dbReference type="CDD" id="cd07765">
    <property type="entry name" value="KRAB_A-box"/>
    <property type="match status" value="1"/>
</dbReference>
<reference evidence="11 12" key="1">
    <citation type="journal article" date="2023" name="bioRxiv">
        <title>Conserved and derived expression patterns and positive selection on dental genes reveal complex evolutionary context of ever-growing rodent molars.</title>
        <authorList>
            <person name="Calamari Z.T."/>
            <person name="Song A."/>
            <person name="Cohen E."/>
            <person name="Akter M."/>
            <person name="Roy R.D."/>
            <person name="Hallikas O."/>
            <person name="Christensen M.M."/>
            <person name="Li P."/>
            <person name="Marangoni P."/>
            <person name="Jernvall J."/>
            <person name="Klein O.D."/>
        </authorList>
    </citation>
    <scope>NUCLEOTIDE SEQUENCE [LARGE SCALE GENOMIC DNA]</scope>
    <source>
        <strain evidence="11">V071</strain>
    </source>
</reference>
<dbReference type="GO" id="GO:0008270">
    <property type="term" value="F:zinc ion binding"/>
    <property type="evidence" value="ECO:0007669"/>
    <property type="project" value="UniProtKB-KW"/>
</dbReference>
<dbReference type="GO" id="GO:0005634">
    <property type="term" value="C:nucleus"/>
    <property type="evidence" value="ECO:0007669"/>
    <property type="project" value="UniProtKB-SubCell"/>
</dbReference>
<dbReference type="SMART" id="SM00349">
    <property type="entry name" value="KRAB"/>
    <property type="match status" value="1"/>
</dbReference>
<feature type="non-terminal residue" evidence="11">
    <location>
        <position position="265"/>
    </location>
</feature>
<dbReference type="GO" id="GO:0000977">
    <property type="term" value="F:RNA polymerase II transcription regulatory region sequence-specific DNA binding"/>
    <property type="evidence" value="ECO:0007669"/>
    <property type="project" value="TreeGrafter"/>
</dbReference>
<proteinExistence type="predicted"/>
<feature type="domain" description="KRAB" evidence="10">
    <location>
        <begin position="47"/>
        <end position="119"/>
    </location>
</feature>
<evidence type="ECO:0000256" key="6">
    <source>
        <dbReference type="ARBA" id="ARBA00023242"/>
    </source>
</evidence>
<comment type="subcellular location">
    <subcellularLocation>
        <location evidence="1">Nucleus</location>
    </subcellularLocation>
</comment>
<dbReference type="AlphaFoldDB" id="A0AAW0I461"/>
<dbReference type="Gene3D" id="6.10.140.140">
    <property type="match status" value="1"/>
</dbReference>
<gene>
    <name evidence="11" type="ORF">U0070_025629</name>
</gene>
<keyword evidence="2" id="KW-0479">Metal-binding</keyword>